<dbReference type="InterPro" id="IPR017871">
    <property type="entry name" value="ABC_transporter-like_CS"/>
</dbReference>
<feature type="transmembrane region" description="Helical" evidence="11">
    <location>
        <begin position="872"/>
        <end position="896"/>
    </location>
</feature>
<organism evidence="14 15">
    <name type="scientific">Schizophyllum amplum</name>
    <dbReference type="NCBI Taxonomy" id="97359"/>
    <lineage>
        <taxon>Eukaryota</taxon>
        <taxon>Fungi</taxon>
        <taxon>Dikarya</taxon>
        <taxon>Basidiomycota</taxon>
        <taxon>Agaricomycotina</taxon>
        <taxon>Agaricomycetes</taxon>
        <taxon>Agaricomycetidae</taxon>
        <taxon>Agaricales</taxon>
        <taxon>Schizophyllaceae</taxon>
        <taxon>Schizophyllum</taxon>
    </lineage>
</organism>
<dbReference type="Pfam" id="PF00005">
    <property type="entry name" value="ABC_tran"/>
    <property type="match status" value="2"/>
</dbReference>
<keyword evidence="4 11" id="KW-0812">Transmembrane</keyword>
<keyword evidence="7" id="KW-0067">ATP-binding</keyword>
<keyword evidence="9 11" id="KW-0472">Membrane</keyword>
<dbReference type="InterPro" id="IPR011527">
    <property type="entry name" value="ABC1_TM_dom"/>
</dbReference>
<evidence type="ECO:0000256" key="1">
    <source>
        <dbReference type="ARBA" id="ARBA00004141"/>
    </source>
</evidence>
<feature type="domain" description="ABC transporter" evidence="12">
    <location>
        <begin position="1170"/>
        <end position="1420"/>
    </location>
</feature>
<sequence length="1438" mass="159317">MSSKRPSRTSSNSVTGDQARQELPKPGQVAAEVPGPKLQLDYGEQRLRIRHHWWQFWIPSGTPSPPPASIDDAPIIPIATASFLSILTYQWITPLMVLGYQRTLQASDLWKVDSSREAGHLSAALDSSWERRCVEAAAYNARLESGEIRPSLRKRMSWHIRALGSPAHYSERRAELQQQWRVVSGRREASLPWALNDVLGRAFWLGGIFKVLGDTSQLMSPLIVKAIINFAKERATAKTDGRPAPNVGVGVGMAIGLFCCVILQSVCTHQFFWRSMHSGALARAALINSIFKKGVLLSGKARVEIPNASLINHISTDVSRIDRAAQWFHAVWTAPIQIMVCLIILLVQLGPSALVGFVLFFFVAPVQERSMYWQLQMRRVTVKFTQQRSKAILEVLSSMRIVKYFCYEVPFLKRIGDIRKLEIGAMRRIQNLRSANMAFAWSIPVLAATLAFVTYTSTHDGFDVAIIFASLGLFNVRSTPTDALPPALALRHSGCAQRNQSPEQAVPRGDDAGATVHIVDPELKLALDVRNATFEWEAPLASKGKADKGKDDGKVSEKKDSEKKHAEKKGSGKNDRRDLNEPTPVALSVFRVRGVNMQVASGSVVAIVGSVGAGKSSLLQGLVGEMKKVTGEVYFGSTVAYCPQIAWVQNATLRDNILFGAPYDEERYWQVLNDACLIPDLQVLPDGDLTEIGEAGINLSGGQKQRINIARALYSNADIVLLDDPLSAVDAHVGRALFHGAIMKLKSRGKTVILVTHALHFLSHCDFIYTLLDGCISEAGAYDELLEKDGDFARLVTDFGGEQAHVADDDVAERRKAVSAEEVRTKISKAGKGTGKTEGKLVIKERRTTGSVSYRVYWDYFKAGKGAVTVPMFLTAMVLMQGFQVMSNYMLVWWQADTFNKPFSFYQMLYALLGIGQALFTLFLGMAMDLMASIASKNMHHAAINSIFYARMSYFDTTPLGRILGIFSKDIDIMDDQLTMSARMFALAFANLLGAIVIIGVVQPYFLVAAVVIFCGYQYFSAFYRATHFSESLTGLPTIRSFGQVDRFIEENKYYVDLENRALLLTVTNQRWLAIRLDLMGGVLVFLVAILAVVGVNGINAAQIGLILTYASMLTQLSSMFTRQSAELENYMNSVERVSSFIRDDALDKEPAHEKDDVKPPEHWPHSGAIELKDLKMAYRPGLPNVLHGLDANIRGGEKIGIVGRTGSGKTSLSLCLLRIVEYIESIVVDGIDISTLGLRDLRSRIAIIPQDPTLFSGTVRTALDPFNMYDDARLWDALRRSHLVRPDTSMPDSATLQEEEESPDSERRMTLDTLIEPNGANLSVGQRSLLSLARALVKDSRVVIMDEATASVDLVTDSMIQKTIQSQFWDRTLLCIAHRLRTIISYDRILVVDAGHIKEFDTPLNLYRRQGSLFRSLCEGSNITAADIEQSRTSEGF</sequence>
<dbReference type="SUPFAM" id="SSF90123">
    <property type="entry name" value="ABC transporter transmembrane region"/>
    <property type="match status" value="2"/>
</dbReference>
<keyword evidence="3" id="KW-0813">Transport</keyword>
<evidence type="ECO:0000256" key="7">
    <source>
        <dbReference type="ARBA" id="ARBA00022840"/>
    </source>
</evidence>
<dbReference type="InterPro" id="IPR003593">
    <property type="entry name" value="AAA+_ATPase"/>
</dbReference>
<comment type="similarity">
    <text evidence="2">Belongs to the ABC transporter superfamily. ABCC family. Conjugate transporter (TC 3.A.1.208) subfamily.</text>
</comment>
<feature type="region of interest" description="Disordered" evidence="10">
    <location>
        <begin position="1"/>
        <end position="35"/>
    </location>
</feature>
<evidence type="ECO:0000256" key="9">
    <source>
        <dbReference type="ARBA" id="ARBA00023136"/>
    </source>
</evidence>
<feature type="compositionally biased region" description="Basic and acidic residues" evidence="10">
    <location>
        <begin position="544"/>
        <end position="580"/>
    </location>
</feature>
<dbReference type="PANTHER" id="PTHR24223">
    <property type="entry name" value="ATP-BINDING CASSETTE SUB-FAMILY C"/>
    <property type="match status" value="1"/>
</dbReference>
<dbReference type="CDD" id="cd18597">
    <property type="entry name" value="ABC_6TM_YOR1_D1_like"/>
    <property type="match status" value="1"/>
</dbReference>
<reference evidence="14 15" key="1">
    <citation type="journal article" date="2019" name="New Phytol.">
        <title>Comparative genomics reveals unique wood-decay strategies and fruiting body development in the Schizophyllaceae.</title>
        <authorList>
            <person name="Almasi E."/>
            <person name="Sahu N."/>
            <person name="Krizsan K."/>
            <person name="Balint B."/>
            <person name="Kovacs G.M."/>
            <person name="Kiss B."/>
            <person name="Cseklye J."/>
            <person name="Drula E."/>
            <person name="Henrissat B."/>
            <person name="Nagy I."/>
            <person name="Chovatia M."/>
            <person name="Adam C."/>
            <person name="LaButti K."/>
            <person name="Lipzen A."/>
            <person name="Riley R."/>
            <person name="Grigoriev I.V."/>
            <person name="Nagy L.G."/>
        </authorList>
    </citation>
    <scope>NUCLEOTIDE SEQUENCE [LARGE SCALE GENOMIC DNA]</scope>
    <source>
        <strain evidence="14 15">NL-1724</strain>
    </source>
</reference>
<feature type="domain" description="ABC transporter" evidence="12">
    <location>
        <begin position="574"/>
        <end position="798"/>
    </location>
</feature>
<dbReference type="PROSITE" id="PS00211">
    <property type="entry name" value="ABC_TRANSPORTER_1"/>
    <property type="match status" value="2"/>
</dbReference>
<dbReference type="EMBL" id="VDMD01000034">
    <property type="protein sequence ID" value="TRM58678.1"/>
    <property type="molecule type" value="Genomic_DNA"/>
</dbReference>
<feature type="region of interest" description="Disordered" evidence="10">
    <location>
        <begin position="543"/>
        <end position="580"/>
    </location>
</feature>
<name>A0A550C1Q4_9AGAR</name>
<dbReference type="CDD" id="cd18606">
    <property type="entry name" value="ABC_6TM_YOR1_D2_like"/>
    <property type="match status" value="1"/>
</dbReference>
<evidence type="ECO:0000256" key="3">
    <source>
        <dbReference type="ARBA" id="ARBA00022448"/>
    </source>
</evidence>
<evidence type="ECO:0000256" key="8">
    <source>
        <dbReference type="ARBA" id="ARBA00022989"/>
    </source>
</evidence>
<evidence type="ECO:0000256" key="2">
    <source>
        <dbReference type="ARBA" id="ARBA00009726"/>
    </source>
</evidence>
<dbReference type="Gene3D" id="1.20.1560.10">
    <property type="entry name" value="ABC transporter type 1, transmembrane domain"/>
    <property type="match status" value="2"/>
</dbReference>
<feature type="domain" description="ABC transmembrane type-1" evidence="13">
    <location>
        <begin position="876"/>
        <end position="1130"/>
    </location>
</feature>
<comment type="caution">
    <text evidence="14">The sequence shown here is derived from an EMBL/GenBank/DDBJ whole genome shotgun (WGS) entry which is preliminary data.</text>
</comment>
<evidence type="ECO:0000313" key="15">
    <source>
        <dbReference type="Proteomes" id="UP000320762"/>
    </source>
</evidence>
<comment type="subcellular location">
    <subcellularLocation>
        <location evidence="1">Membrane</location>
        <topology evidence="1">Multi-pass membrane protein</topology>
    </subcellularLocation>
</comment>
<keyword evidence="6" id="KW-0547">Nucleotide-binding</keyword>
<feature type="transmembrane region" description="Helical" evidence="11">
    <location>
        <begin position="435"/>
        <end position="455"/>
    </location>
</feature>
<evidence type="ECO:0000313" key="14">
    <source>
        <dbReference type="EMBL" id="TRM58678.1"/>
    </source>
</evidence>
<dbReference type="Pfam" id="PF00664">
    <property type="entry name" value="ABC_membrane"/>
    <property type="match status" value="3"/>
</dbReference>
<feature type="transmembrane region" description="Helical" evidence="11">
    <location>
        <begin position="1077"/>
        <end position="1096"/>
    </location>
</feature>
<dbReference type="OrthoDB" id="6500128at2759"/>
<dbReference type="InterPro" id="IPR027417">
    <property type="entry name" value="P-loop_NTPase"/>
</dbReference>
<dbReference type="Proteomes" id="UP000320762">
    <property type="component" value="Unassembled WGS sequence"/>
</dbReference>
<feature type="transmembrane region" description="Helical" evidence="11">
    <location>
        <begin position="908"/>
        <end position="931"/>
    </location>
</feature>
<evidence type="ECO:0000256" key="11">
    <source>
        <dbReference type="SAM" id="Phobius"/>
    </source>
</evidence>
<dbReference type="SUPFAM" id="SSF52540">
    <property type="entry name" value="P-loop containing nucleoside triphosphate hydrolases"/>
    <property type="match status" value="2"/>
</dbReference>
<dbReference type="FunFam" id="1.20.1560.10:FF:000013">
    <property type="entry name" value="ABC transporter C family member 2"/>
    <property type="match status" value="1"/>
</dbReference>
<accession>A0A550C1Q4</accession>
<dbReference type="PROSITE" id="PS50929">
    <property type="entry name" value="ABC_TM1F"/>
    <property type="match status" value="2"/>
</dbReference>
<feature type="transmembrane region" description="Helical" evidence="11">
    <location>
        <begin position="336"/>
        <end position="364"/>
    </location>
</feature>
<feature type="domain" description="ABC transmembrane type-1" evidence="13">
    <location>
        <begin position="204"/>
        <end position="475"/>
    </location>
</feature>
<dbReference type="STRING" id="97359.A0A550C1Q4"/>
<dbReference type="CDD" id="cd03244">
    <property type="entry name" value="ABCC_MRP_domain2"/>
    <property type="match status" value="1"/>
</dbReference>
<evidence type="ECO:0000256" key="5">
    <source>
        <dbReference type="ARBA" id="ARBA00022737"/>
    </source>
</evidence>
<dbReference type="InterPro" id="IPR036640">
    <property type="entry name" value="ABC1_TM_sf"/>
</dbReference>
<evidence type="ECO:0000256" key="4">
    <source>
        <dbReference type="ARBA" id="ARBA00022692"/>
    </source>
</evidence>
<evidence type="ECO:0000259" key="12">
    <source>
        <dbReference type="PROSITE" id="PS50893"/>
    </source>
</evidence>
<dbReference type="FunFam" id="3.40.50.300:FF:000565">
    <property type="entry name" value="ABC bile acid transporter"/>
    <property type="match status" value="1"/>
</dbReference>
<keyword evidence="8 11" id="KW-1133">Transmembrane helix</keyword>
<feature type="region of interest" description="Disordered" evidence="10">
    <location>
        <begin position="1287"/>
        <end position="1308"/>
    </location>
</feature>
<evidence type="ECO:0000256" key="10">
    <source>
        <dbReference type="SAM" id="MobiDB-lite"/>
    </source>
</evidence>
<dbReference type="InterPro" id="IPR050173">
    <property type="entry name" value="ABC_transporter_C-like"/>
</dbReference>
<feature type="compositionally biased region" description="Low complexity" evidence="10">
    <location>
        <begin position="1"/>
        <end position="13"/>
    </location>
</feature>
<proteinExistence type="inferred from homology"/>
<dbReference type="GO" id="GO:0005524">
    <property type="term" value="F:ATP binding"/>
    <property type="evidence" value="ECO:0007669"/>
    <property type="project" value="UniProtKB-KW"/>
</dbReference>
<dbReference type="CDD" id="cd03250">
    <property type="entry name" value="ABCC_MRP_domain1"/>
    <property type="match status" value="1"/>
</dbReference>
<feature type="transmembrane region" description="Helical" evidence="11">
    <location>
        <begin position="247"/>
        <end position="266"/>
    </location>
</feature>
<dbReference type="PROSITE" id="PS50893">
    <property type="entry name" value="ABC_TRANSPORTER_2"/>
    <property type="match status" value="2"/>
</dbReference>
<protein>
    <submittedName>
        <fullName evidence="14">ABC protein</fullName>
    </submittedName>
</protein>
<keyword evidence="5" id="KW-0677">Repeat</keyword>
<dbReference type="PANTHER" id="PTHR24223:SF456">
    <property type="entry name" value="MULTIDRUG RESISTANCE-ASSOCIATED PROTEIN LETHAL(2)03659"/>
    <property type="match status" value="1"/>
</dbReference>
<keyword evidence="15" id="KW-1185">Reference proteome</keyword>
<dbReference type="SMART" id="SM00382">
    <property type="entry name" value="AAA"/>
    <property type="match status" value="2"/>
</dbReference>
<dbReference type="GO" id="GO:0140359">
    <property type="term" value="F:ABC-type transporter activity"/>
    <property type="evidence" value="ECO:0007669"/>
    <property type="project" value="InterPro"/>
</dbReference>
<dbReference type="InterPro" id="IPR003439">
    <property type="entry name" value="ABC_transporter-like_ATP-bd"/>
</dbReference>
<gene>
    <name evidence="14" type="ORF">BD626DRAFT_573438</name>
</gene>
<evidence type="ECO:0000256" key="6">
    <source>
        <dbReference type="ARBA" id="ARBA00022741"/>
    </source>
</evidence>
<dbReference type="Gene3D" id="3.40.50.300">
    <property type="entry name" value="P-loop containing nucleotide triphosphate hydrolases"/>
    <property type="match status" value="2"/>
</dbReference>
<dbReference type="FunFam" id="3.40.50.300:FF:000997">
    <property type="entry name" value="Multidrug resistance-associated protein 1"/>
    <property type="match status" value="1"/>
</dbReference>
<dbReference type="GO" id="GO:0016020">
    <property type="term" value="C:membrane"/>
    <property type="evidence" value="ECO:0007669"/>
    <property type="project" value="UniProtKB-SubCell"/>
</dbReference>
<evidence type="ECO:0000259" key="13">
    <source>
        <dbReference type="PROSITE" id="PS50929"/>
    </source>
</evidence>
<dbReference type="GO" id="GO:0016887">
    <property type="term" value="F:ATP hydrolysis activity"/>
    <property type="evidence" value="ECO:0007669"/>
    <property type="project" value="InterPro"/>
</dbReference>